<evidence type="ECO:0000313" key="2">
    <source>
        <dbReference type="Proteomes" id="UP001139384"/>
    </source>
</evidence>
<evidence type="ECO:0000313" key="1">
    <source>
        <dbReference type="EMBL" id="MCF1593271.1"/>
    </source>
</evidence>
<proteinExistence type="predicted"/>
<reference evidence="1" key="1">
    <citation type="submission" date="2022-01" db="EMBL/GenBank/DDBJ databases">
        <title>Draft Genome Sequences of Seven Type Strains of the Genus Streptomyces.</title>
        <authorList>
            <person name="Aziz S."/>
            <person name="Coretto E."/>
            <person name="Chronakova A."/>
            <person name="Sproer C."/>
            <person name="Huber K."/>
            <person name="Nouioui I."/>
            <person name="Gross H."/>
        </authorList>
    </citation>
    <scope>NUCLEOTIDE SEQUENCE</scope>
    <source>
        <strain evidence="1">DSM 103493</strain>
    </source>
</reference>
<gene>
    <name evidence="1" type="ORF">L0P92_06745</name>
</gene>
<dbReference type="InterPro" id="IPR046179">
    <property type="entry name" value="DUF6188"/>
</dbReference>
<comment type="caution">
    <text evidence="1">The sequence shown here is derived from an EMBL/GenBank/DDBJ whole genome shotgun (WGS) entry which is preliminary data.</text>
</comment>
<keyword evidence="2" id="KW-1185">Reference proteome</keyword>
<dbReference type="Pfam" id="PF19686">
    <property type="entry name" value="DUF6188"/>
    <property type="match status" value="1"/>
</dbReference>
<protein>
    <submittedName>
        <fullName evidence="1">DUF6188 family protein</fullName>
    </submittedName>
</protein>
<dbReference type="EMBL" id="JAKEIP010000016">
    <property type="protein sequence ID" value="MCF1593271.1"/>
    <property type="molecule type" value="Genomic_DNA"/>
</dbReference>
<dbReference type="Proteomes" id="UP001139384">
    <property type="component" value="Unassembled WGS sequence"/>
</dbReference>
<dbReference type="AlphaFoldDB" id="A0A9X1PXJ9"/>
<organism evidence="1 2">
    <name type="scientific">Streptomyces muensis</name>
    <dbReference type="NCBI Taxonomy" id="1077944"/>
    <lineage>
        <taxon>Bacteria</taxon>
        <taxon>Bacillati</taxon>
        <taxon>Actinomycetota</taxon>
        <taxon>Actinomycetes</taxon>
        <taxon>Kitasatosporales</taxon>
        <taxon>Streptomycetaceae</taxon>
        <taxon>Streptomyces</taxon>
    </lineage>
</organism>
<sequence length="86" mass="8986">MTHGPASAPGALSVPAEQWEELVGATVVSAVAFTSGGLRVAFDTGHHLNVRGDDPELVVRVRKPGDFHWAYRGGIGAMTYLGADSP</sequence>
<accession>A0A9X1PXJ9</accession>
<name>A0A9X1PXJ9_STRM4</name>